<dbReference type="PRINTS" id="PR00039">
    <property type="entry name" value="HTHLYSR"/>
</dbReference>
<comment type="caution">
    <text evidence="6">The sequence shown here is derived from an EMBL/GenBank/DDBJ whole genome shotgun (WGS) entry which is preliminary data.</text>
</comment>
<dbReference type="RefSeq" id="WP_344669105.1">
    <property type="nucleotide sequence ID" value="NZ_BAAAQN010000043.1"/>
</dbReference>
<evidence type="ECO:0000313" key="6">
    <source>
        <dbReference type="EMBL" id="GAA2047452.1"/>
    </source>
</evidence>
<evidence type="ECO:0000256" key="2">
    <source>
        <dbReference type="ARBA" id="ARBA00023015"/>
    </source>
</evidence>
<evidence type="ECO:0000259" key="5">
    <source>
        <dbReference type="PROSITE" id="PS50931"/>
    </source>
</evidence>
<keyword evidence="4" id="KW-0804">Transcription</keyword>
<protein>
    <submittedName>
        <fullName evidence="6">LysR family transcriptional regulator</fullName>
    </submittedName>
</protein>
<dbReference type="Pfam" id="PF00126">
    <property type="entry name" value="HTH_1"/>
    <property type="match status" value="1"/>
</dbReference>
<evidence type="ECO:0000256" key="1">
    <source>
        <dbReference type="ARBA" id="ARBA00009437"/>
    </source>
</evidence>
<sequence>MDLDLAQVRAFLAVAERLHFGRAAEQLSLSQQALSKRVARLEAELGAALFLRGGHAVELTEAGHRFLEPARRALAAGDRAVAAARDLACPLRLDAWGHLFGPMRTLRPVLARLPELTVEVGAGRDLPGVADALVRSVADVGFGRVYRQDSDDAVSRDLTHRLVRLEPVDLVVGPGHPLADRSEVRTAELRDAGVLWSPAAVERLEFYVRLVERFGVTTESSPANLGLEHYLEQVAADPRRYAVIPADLELPGRLPVRPIPLVDPTPLYAWSLLWRSSDTHPGIETLLRTFADVAAQRRWLEYRPGQDWLPAADAEDVALG</sequence>
<organism evidence="6 7">
    <name type="scientific">Catenulispora yoronensis</name>
    <dbReference type="NCBI Taxonomy" id="450799"/>
    <lineage>
        <taxon>Bacteria</taxon>
        <taxon>Bacillati</taxon>
        <taxon>Actinomycetota</taxon>
        <taxon>Actinomycetes</taxon>
        <taxon>Catenulisporales</taxon>
        <taxon>Catenulisporaceae</taxon>
        <taxon>Catenulispora</taxon>
    </lineage>
</organism>
<evidence type="ECO:0000256" key="4">
    <source>
        <dbReference type="ARBA" id="ARBA00023163"/>
    </source>
</evidence>
<dbReference type="InterPro" id="IPR000847">
    <property type="entry name" value="LysR_HTH_N"/>
</dbReference>
<name>A0ABN2V0J6_9ACTN</name>
<feature type="domain" description="HTH lysR-type" evidence="5">
    <location>
        <begin position="3"/>
        <end position="60"/>
    </location>
</feature>
<dbReference type="Gene3D" id="1.10.10.10">
    <property type="entry name" value="Winged helix-like DNA-binding domain superfamily/Winged helix DNA-binding domain"/>
    <property type="match status" value="1"/>
</dbReference>
<dbReference type="InterPro" id="IPR036388">
    <property type="entry name" value="WH-like_DNA-bd_sf"/>
</dbReference>
<accession>A0ABN2V0J6</accession>
<reference evidence="6 7" key="1">
    <citation type="journal article" date="2019" name="Int. J. Syst. Evol. Microbiol.">
        <title>The Global Catalogue of Microorganisms (GCM) 10K type strain sequencing project: providing services to taxonomists for standard genome sequencing and annotation.</title>
        <authorList>
            <consortium name="The Broad Institute Genomics Platform"/>
            <consortium name="The Broad Institute Genome Sequencing Center for Infectious Disease"/>
            <person name="Wu L."/>
            <person name="Ma J."/>
        </authorList>
    </citation>
    <scope>NUCLEOTIDE SEQUENCE [LARGE SCALE GENOMIC DNA]</scope>
    <source>
        <strain evidence="6 7">JCM 16014</strain>
    </source>
</reference>
<gene>
    <name evidence="6" type="ORF">GCM10009839_60750</name>
</gene>
<dbReference type="SUPFAM" id="SSF46785">
    <property type="entry name" value="Winged helix' DNA-binding domain"/>
    <property type="match status" value="1"/>
</dbReference>
<keyword evidence="7" id="KW-1185">Reference proteome</keyword>
<dbReference type="Proteomes" id="UP001500751">
    <property type="component" value="Unassembled WGS sequence"/>
</dbReference>
<dbReference type="PANTHER" id="PTHR30346">
    <property type="entry name" value="TRANSCRIPTIONAL DUAL REGULATOR HCAR-RELATED"/>
    <property type="match status" value="1"/>
</dbReference>
<proteinExistence type="inferred from homology"/>
<keyword evidence="3" id="KW-0238">DNA-binding</keyword>
<dbReference type="SUPFAM" id="SSF53850">
    <property type="entry name" value="Periplasmic binding protein-like II"/>
    <property type="match status" value="1"/>
</dbReference>
<dbReference type="PANTHER" id="PTHR30346:SF0">
    <property type="entry name" value="HCA OPERON TRANSCRIPTIONAL ACTIVATOR HCAR"/>
    <property type="match status" value="1"/>
</dbReference>
<comment type="similarity">
    <text evidence="1">Belongs to the LysR transcriptional regulatory family.</text>
</comment>
<dbReference type="Gene3D" id="3.40.190.10">
    <property type="entry name" value="Periplasmic binding protein-like II"/>
    <property type="match status" value="2"/>
</dbReference>
<dbReference type="EMBL" id="BAAAQN010000043">
    <property type="protein sequence ID" value="GAA2047452.1"/>
    <property type="molecule type" value="Genomic_DNA"/>
</dbReference>
<dbReference type="PROSITE" id="PS50931">
    <property type="entry name" value="HTH_LYSR"/>
    <property type="match status" value="1"/>
</dbReference>
<dbReference type="InterPro" id="IPR036390">
    <property type="entry name" value="WH_DNA-bd_sf"/>
</dbReference>
<evidence type="ECO:0000256" key="3">
    <source>
        <dbReference type="ARBA" id="ARBA00023125"/>
    </source>
</evidence>
<evidence type="ECO:0000313" key="7">
    <source>
        <dbReference type="Proteomes" id="UP001500751"/>
    </source>
</evidence>
<keyword evidence="2" id="KW-0805">Transcription regulation</keyword>